<keyword evidence="1" id="KW-0472">Membrane</keyword>
<dbReference type="InterPro" id="IPR013229">
    <property type="entry name" value="PEGA"/>
</dbReference>
<organism evidence="3 4">
    <name type="scientific">candidate division WS6 bacterium GW2011_GWE1_34_7</name>
    <dbReference type="NCBI Taxonomy" id="1619093"/>
    <lineage>
        <taxon>Bacteria</taxon>
        <taxon>Candidatus Dojkabacteria</taxon>
    </lineage>
</organism>
<comment type="caution">
    <text evidence="3">The sequence shown here is derived from an EMBL/GenBank/DDBJ whole genome shotgun (WGS) entry which is preliminary data.</text>
</comment>
<feature type="domain" description="PEGA" evidence="2">
    <location>
        <begin position="49"/>
        <end position="110"/>
    </location>
</feature>
<proteinExistence type="predicted"/>
<dbReference type="SUPFAM" id="SSF69304">
    <property type="entry name" value="Tricorn protease N-terminal domain"/>
    <property type="match status" value="1"/>
</dbReference>
<evidence type="ECO:0000313" key="4">
    <source>
        <dbReference type="Proteomes" id="UP000033866"/>
    </source>
</evidence>
<accession>A0A0G0B9N6</accession>
<dbReference type="Proteomes" id="UP000033866">
    <property type="component" value="Unassembled WGS sequence"/>
</dbReference>
<keyword evidence="1" id="KW-1133">Transmembrane helix</keyword>
<reference evidence="3 4" key="1">
    <citation type="journal article" date="2015" name="Nature">
        <title>rRNA introns, odd ribosomes, and small enigmatic genomes across a large radiation of phyla.</title>
        <authorList>
            <person name="Brown C.T."/>
            <person name="Hug L.A."/>
            <person name="Thomas B.C."/>
            <person name="Sharon I."/>
            <person name="Castelle C.J."/>
            <person name="Singh A."/>
            <person name="Wilkins M.J."/>
            <person name="Williams K.H."/>
            <person name="Banfield J.F."/>
        </authorList>
    </citation>
    <scope>NUCLEOTIDE SEQUENCE [LARGE SCALE GENOMIC DNA]</scope>
</reference>
<gene>
    <name evidence="3" type="ORF">UR61_C0005G0011</name>
</gene>
<keyword evidence="1" id="KW-0812">Transmembrane</keyword>
<name>A0A0G0B9N6_9BACT</name>
<evidence type="ECO:0000313" key="3">
    <source>
        <dbReference type="EMBL" id="KKP66093.1"/>
    </source>
</evidence>
<evidence type="ECO:0000259" key="2">
    <source>
        <dbReference type="Pfam" id="PF08308"/>
    </source>
</evidence>
<protein>
    <recommendedName>
        <fullName evidence="2">PEGA domain-containing protein</fullName>
    </recommendedName>
</protein>
<evidence type="ECO:0000256" key="1">
    <source>
        <dbReference type="SAM" id="Phobius"/>
    </source>
</evidence>
<feature type="transmembrane region" description="Helical" evidence="1">
    <location>
        <begin position="12"/>
        <end position="33"/>
    </location>
</feature>
<dbReference type="AlphaFoldDB" id="A0A0G0B9N6"/>
<dbReference type="Pfam" id="PF08308">
    <property type="entry name" value="PEGA"/>
    <property type="match status" value="1"/>
</dbReference>
<sequence length="524" mass="61088">MKNTDDKKRLYTLLSLFFSLLIYVGAVALYFYAHGWRIDPIDQMIVKTGVLTVDSDPFLANLYIEGEDEGRTPKSISLPVGKYDISVYRSGYREWKKNIEIKEEKSTPVRAWLIKEDITKTNNYLLQDKEYLNSWIDENKNHLYFLTRYQLSTSEFYRYELYRFDINTAFWDLSSNPKIVLTFDSTTDANISLTLAPNGLLSLLRISNGNITTNYLLDSTQSTNLNSLEELDIRTLANYTMTWSRDSRYLMFESKNDLLSYDVERKTRYLLIKKDENKEYIWSTDEQGFFYEIQEGTENLNTDVYSYLLIQHQMDGSNTKVLVDNLYFQKDGSYLNQYKDDTTLLKYAPFTNSPQSTKSVGKLLSMRINQNAKGIYLQTETSSYWYNIDTKKYHLISAYSSELIKFAPDNYKLIFKDTQGYNVFTFLKEDGDHTVEIGAKVIKGVDTSSTQVNWISDSSYIWYVKDNSMYIADKDGDNTLAILTDIDTLKHFVITISKEKVFTFYTQDTLTGLQNLLIDTYLLK</sequence>
<dbReference type="EMBL" id="LBPV01000005">
    <property type="protein sequence ID" value="KKP66093.1"/>
    <property type="molecule type" value="Genomic_DNA"/>
</dbReference>